<feature type="compositionally biased region" description="Polar residues" evidence="1">
    <location>
        <begin position="7"/>
        <end position="20"/>
    </location>
</feature>
<organism evidence="2 3">
    <name type="scientific">Nephila pilipes</name>
    <name type="common">Giant wood spider</name>
    <name type="synonym">Nephila maculata</name>
    <dbReference type="NCBI Taxonomy" id="299642"/>
    <lineage>
        <taxon>Eukaryota</taxon>
        <taxon>Metazoa</taxon>
        <taxon>Ecdysozoa</taxon>
        <taxon>Arthropoda</taxon>
        <taxon>Chelicerata</taxon>
        <taxon>Arachnida</taxon>
        <taxon>Araneae</taxon>
        <taxon>Araneomorphae</taxon>
        <taxon>Entelegynae</taxon>
        <taxon>Araneoidea</taxon>
        <taxon>Nephilidae</taxon>
        <taxon>Nephila</taxon>
    </lineage>
</organism>
<dbReference type="Proteomes" id="UP000887013">
    <property type="component" value="Unassembled WGS sequence"/>
</dbReference>
<reference evidence="2" key="1">
    <citation type="submission" date="2020-08" db="EMBL/GenBank/DDBJ databases">
        <title>Multicomponent nature underlies the extraordinary mechanical properties of spider dragline silk.</title>
        <authorList>
            <person name="Kono N."/>
            <person name="Nakamura H."/>
            <person name="Mori M."/>
            <person name="Yoshida Y."/>
            <person name="Ohtoshi R."/>
            <person name="Malay A.D."/>
            <person name="Moran D.A.P."/>
            <person name="Tomita M."/>
            <person name="Numata K."/>
            <person name="Arakawa K."/>
        </authorList>
    </citation>
    <scope>NUCLEOTIDE SEQUENCE</scope>
</reference>
<dbReference type="AlphaFoldDB" id="A0A8X6QBJ4"/>
<evidence type="ECO:0000313" key="2">
    <source>
        <dbReference type="EMBL" id="GFU17538.1"/>
    </source>
</evidence>
<feature type="region of interest" description="Disordered" evidence="1">
    <location>
        <begin position="1"/>
        <end position="33"/>
    </location>
</feature>
<proteinExistence type="predicted"/>
<gene>
    <name evidence="2" type="ORF">NPIL_398171</name>
</gene>
<protein>
    <submittedName>
        <fullName evidence="2">Uncharacterized protein</fullName>
    </submittedName>
</protein>
<name>A0A8X6QBJ4_NEPPI</name>
<sequence length="102" mass="11401">MREKKSNFLNFSQKKTNIRSLSDHEKTNKTTTASISKVRSKLRLITALQLRDSSATTVFSLYSGRFHASDWCSLVKYPLLAGTTTPHGHSDWPDDSPGVSSK</sequence>
<dbReference type="EMBL" id="BMAW01030672">
    <property type="protein sequence ID" value="GFU17538.1"/>
    <property type="molecule type" value="Genomic_DNA"/>
</dbReference>
<evidence type="ECO:0000256" key="1">
    <source>
        <dbReference type="SAM" id="MobiDB-lite"/>
    </source>
</evidence>
<keyword evidence="3" id="KW-1185">Reference proteome</keyword>
<evidence type="ECO:0000313" key="3">
    <source>
        <dbReference type="Proteomes" id="UP000887013"/>
    </source>
</evidence>
<comment type="caution">
    <text evidence="2">The sequence shown here is derived from an EMBL/GenBank/DDBJ whole genome shotgun (WGS) entry which is preliminary data.</text>
</comment>
<accession>A0A8X6QBJ4</accession>